<organism evidence="2 3">
    <name type="scientific">Armatimonas rosea</name>
    <dbReference type="NCBI Taxonomy" id="685828"/>
    <lineage>
        <taxon>Bacteria</taxon>
        <taxon>Bacillati</taxon>
        <taxon>Armatimonadota</taxon>
        <taxon>Armatimonadia</taxon>
        <taxon>Armatimonadales</taxon>
        <taxon>Armatimonadaceae</taxon>
        <taxon>Armatimonas</taxon>
    </lineage>
</organism>
<comment type="caution">
    <text evidence="2">The sequence shown here is derived from an EMBL/GenBank/DDBJ whole genome shotgun (WGS) entry which is preliminary data.</text>
</comment>
<evidence type="ECO:0008006" key="4">
    <source>
        <dbReference type="Google" id="ProtNLM"/>
    </source>
</evidence>
<dbReference type="AlphaFoldDB" id="A0A7W9SLX1"/>
<gene>
    <name evidence="2" type="ORF">HNQ39_000031</name>
</gene>
<evidence type="ECO:0000313" key="3">
    <source>
        <dbReference type="Proteomes" id="UP000520814"/>
    </source>
</evidence>
<accession>A0A7W9SLX1</accession>
<feature type="signal peptide" evidence="1">
    <location>
        <begin position="1"/>
        <end position="21"/>
    </location>
</feature>
<reference evidence="2 3" key="1">
    <citation type="submission" date="2020-08" db="EMBL/GenBank/DDBJ databases">
        <title>Genomic Encyclopedia of Type Strains, Phase IV (KMG-IV): sequencing the most valuable type-strain genomes for metagenomic binning, comparative biology and taxonomic classification.</title>
        <authorList>
            <person name="Goeker M."/>
        </authorList>
    </citation>
    <scope>NUCLEOTIDE SEQUENCE [LARGE SCALE GENOMIC DNA]</scope>
    <source>
        <strain evidence="2 3">DSM 23562</strain>
    </source>
</reference>
<dbReference type="EMBL" id="JACHGW010000001">
    <property type="protein sequence ID" value="MBB6048269.1"/>
    <property type="molecule type" value="Genomic_DNA"/>
</dbReference>
<dbReference type="RefSeq" id="WP_184191697.1">
    <property type="nucleotide sequence ID" value="NZ_JACHGW010000001.1"/>
</dbReference>
<evidence type="ECO:0000256" key="1">
    <source>
        <dbReference type="SAM" id="SignalP"/>
    </source>
</evidence>
<keyword evidence="3" id="KW-1185">Reference proteome</keyword>
<feature type="chain" id="PRO_5031551174" description="HAF family extracellular repeat protein" evidence="1">
    <location>
        <begin position="22"/>
        <end position="363"/>
    </location>
</feature>
<dbReference type="Proteomes" id="UP000520814">
    <property type="component" value="Unassembled WGS sequence"/>
</dbReference>
<name>A0A7W9SLX1_ARMRO</name>
<evidence type="ECO:0000313" key="2">
    <source>
        <dbReference type="EMBL" id="MBB6048269.1"/>
    </source>
</evidence>
<keyword evidence="1" id="KW-0732">Signal</keyword>
<proteinExistence type="predicted"/>
<sequence length="363" mass="36875">MNVKQLFTTLAVLSLSVMAHAQTAYQAIDLTPSGGTAAANGIFAGQAAGSLTSAGSSHAALFSQDGTTLDLHPSFLNTATVVGRSTLLAQAEGYQVGSGTGTATNNRLAALCWTGTAESASVLFVPFDHYGAQANAVGGGQIVGQAQSITTKREVISYGPQHALLWDAASGAVTDLHPGGNGTVALGVGGGKQVGYEIKSEASAVVWSGSARSMVSLHPAPYDASVASATDGLSQVGYAGVDVQIYVEKRGRRVRFNYAMLWSGTATSFQTLDSSSFRDTYATGVSGSVICGTGAIGIPTGTITSRHAIAWTGASHTLTDLHRLLPAGFASSTATGVDAQGNISGTATLPTGERHAIVWVPVP</sequence>
<protein>
    <recommendedName>
        <fullName evidence="4">HAF family extracellular repeat protein</fullName>
    </recommendedName>
</protein>